<organism evidence="2">
    <name type="scientific">Amphimedon queenslandica</name>
    <name type="common">Sponge</name>
    <dbReference type="NCBI Taxonomy" id="400682"/>
    <lineage>
        <taxon>Eukaryota</taxon>
        <taxon>Metazoa</taxon>
        <taxon>Porifera</taxon>
        <taxon>Demospongiae</taxon>
        <taxon>Heteroscleromorpha</taxon>
        <taxon>Haplosclerida</taxon>
        <taxon>Niphatidae</taxon>
        <taxon>Amphimedon</taxon>
    </lineage>
</organism>
<sequence>VGSGKEELQAEAIAIFKLAAHYNILIEPEWLPREQNEVADYLSRIVDYDDWEMLHGGVWEELLQIKDPKLLPLVQGLKRTVLNSRAGSTIRKYTGAFSRWKQRADDQSGIQSFPVVPLHFTLYLQHLSDQAQSRAAVEEAINAVSWVNQAMGLQPISQDPFVKTVAAGLQQALAKPKKKEPVTAAMLRDLVDAAGLTPSLSSTRTIAMAVIAFAAFLRFDEP</sequence>
<dbReference type="STRING" id="400682.A0A1X7VSD4"/>
<dbReference type="InterPro" id="IPR052925">
    <property type="entry name" value="Phage_Integrase-like_Recomb"/>
</dbReference>
<dbReference type="PANTHER" id="PTHR34605:SF4">
    <property type="entry name" value="DNA ADENINE METHYLTRANSFERASE"/>
    <property type="match status" value="1"/>
</dbReference>
<dbReference type="Gene3D" id="1.10.150.130">
    <property type="match status" value="1"/>
</dbReference>
<dbReference type="OrthoDB" id="10039881at2759"/>
<name>A0A1X7VSD4_AMPQE</name>
<dbReference type="AlphaFoldDB" id="A0A1X7VSD4"/>
<dbReference type="InParanoid" id="A0A1X7VSD4"/>
<dbReference type="GO" id="GO:0003677">
    <property type="term" value="F:DNA binding"/>
    <property type="evidence" value="ECO:0007669"/>
    <property type="project" value="UniProtKB-KW"/>
</dbReference>
<evidence type="ECO:0000313" key="2">
    <source>
        <dbReference type="EnsemblMetazoa" id="Aqu2.1.43002_001"/>
    </source>
</evidence>
<reference evidence="2" key="1">
    <citation type="submission" date="2017-05" db="UniProtKB">
        <authorList>
            <consortium name="EnsemblMetazoa"/>
        </authorList>
    </citation>
    <scope>IDENTIFICATION</scope>
</reference>
<protein>
    <submittedName>
        <fullName evidence="2">Uncharacterized protein</fullName>
    </submittedName>
</protein>
<dbReference type="SUPFAM" id="SSF47823">
    <property type="entry name" value="lambda integrase-like, N-terminal domain"/>
    <property type="match status" value="1"/>
</dbReference>
<dbReference type="InterPro" id="IPR010998">
    <property type="entry name" value="Integrase_recombinase_N"/>
</dbReference>
<proteinExistence type="predicted"/>
<dbReference type="PANTHER" id="PTHR34605">
    <property type="entry name" value="PHAGE_INTEGRASE DOMAIN-CONTAINING PROTEIN"/>
    <property type="match status" value="1"/>
</dbReference>
<accession>A0A1X7VSD4</accession>
<dbReference type="EnsemblMetazoa" id="Aqu2.1.43002_001">
    <property type="protein sequence ID" value="Aqu2.1.43002_001"/>
    <property type="gene ID" value="Aqu2.1.43002"/>
</dbReference>
<evidence type="ECO:0000256" key="1">
    <source>
        <dbReference type="ARBA" id="ARBA00023125"/>
    </source>
</evidence>
<keyword evidence="1" id="KW-0238">DNA-binding</keyword>